<dbReference type="WBParaSite" id="ES5_v2.g9770.t1">
    <property type="protein sequence ID" value="ES5_v2.g9770.t1"/>
    <property type="gene ID" value="ES5_v2.g9770"/>
</dbReference>
<reference evidence="2" key="1">
    <citation type="submission" date="2022-11" db="UniProtKB">
        <authorList>
            <consortium name="WormBaseParasite"/>
        </authorList>
    </citation>
    <scope>IDENTIFICATION</scope>
</reference>
<evidence type="ECO:0000313" key="2">
    <source>
        <dbReference type="WBParaSite" id="ES5_v2.g9770.t1"/>
    </source>
</evidence>
<protein>
    <submittedName>
        <fullName evidence="2">Uncharacterized protein</fullName>
    </submittedName>
</protein>
<dbReference type="Proteomes" id="UP000887579">
    <property type="component" value="Unplaced"/>
</dbReference>
<organism evidence="1 2">
    <name type="scientific">Panagrolaimus sp. ES5</name>
    <dbReference type="NCBI Taxonomy" id="591445"/>
    <lineage>
        <taxon>Eukaryota</taxon>
        <taxon>Metazoa</taxon>
        <taxon>Ecdysozoa</taxon>
        <taxon>Nematoda</taxon>
        <taxon>Chromadorea</taxon>
        <taxon>Rhabditida</taxon>
        <taxon>Tylenchina</taxon>
        <taxon>Panagrolaimomorpha</taxon>
        <taxon>Panagrolaimoidea</taxon>
        <taxon>Panagrolaimidae</taxon>
        <taxon>Panagrolaimus</taxon>
    </lineage>
</organism>
<proteinExistence type="predicted"/>
<evidence type="ECO:0000313" key="1">
    <source>
        <dbReference type="Proteomes" id="UP000887579"/>
    </source>
</evidence>
<accession>A0AC34GXS0</accession>
<sequence>MGLAKNGESGELLVESLEQMFNPFSKFKTKDEFNNRAPQNSYVNPSKFVDGLYYLIKSDRTESLEDIS</sequence>
<name>A0AC34GXS0_9BILA</name>